<accession>A0A4Z2EAQ8</accession>
<dbReference type="EMBL" id="SRLO01012067">
    <property type="protein sequence ID" value="TNN25624.1"/>
    <property type="molecule type" value="Genomic_DNA"/>
</dbReference>
<proteinExistence type="predicted"/>
<dbReference type="AlphaFoldDB" id="A0A4Z2EAQ8"/>
<evidence type="ECO:0000256" key="1">
    <source>
        <dbReference type="SAM" id="MobiDB-lite"/>
    </source>
</evidence>
<organism evidence="2 3">
    <name type="scientific">Liparis tanakae</name>
    <name type="common">Tanaka's snailfish</name>
    <dbReference type="NCBI Taxonomy" id="230148"/>
    <lineage>
        <taxon>Eukaryota</taxon>
        <taxon>Metazoa</taxon>
        <taxon>Chordata</taxon>
        <taxon>Craniata</taxon>
        <taxon>Vertebrata</taxon>
        <taxon>Euteleostomi</taxon>
        <taxon>Actinopterygii</taxon>
        <taxon>Neopterygii</taxon>
        <taxon>Teleostei</taxon>
        <taxon>Neoteleostei</taxon>
        <taxon>Acanthomorphata</taxon>
        <taxon>Eupercaria</taxon>
        <taxon>Perciformes</taxon>
        <taxon>Cottioidei</taxon>
        <taxon>Cottales</taxon>
        <taxon>Liparidae</taxon>
        <taxon>Liparis</taxon>
    </lineage>
</organism>
<dbReference type="Proteomes" id="UP000314294">
    <property type="component" value="Unassembled WGS sequence"/>
</dbReference>
<evidence type="ECO:0000313" key="2">
    <source>
        <dbReference type="EMBL" id="TNN25624.1"/>
    </source>
</evidence>
<protein>
    <submittedName>
        <fullName evidence="2">Uncharacterized protein</fullName>
    </submittedName>
</protein>
<comment type="caution">
    <text evidence="2">The sequence shown here is derived from an EMBL/GenBank/DDBJ whole genome shotgun (WGS) entry which is preliminary data.</text>
</comment>
<evidence type="ECO:0000313" key="3">
    <source>
        <dbReference type="Proteomes" id="UP000314294"/>
    </source>
</evidence>
<reference evidence="2 3" key="1">
    <citation type="submission" date="2019-03" db="EMBL/GenBank/DDBJ databases">
        <title>First draft genome of Liparis tanakae, snailfish: a comprehensive survey of snailfish specific genes.</title>
        <authorList>
            <person name="Kim W."/>
            <person name="Song I."/>
            <person name="Jeong J.-H."/>
            <person name="Kim D."/>
            <person name="Kim S."/>
            <person name="Ryu S."/>
            <person name="Song J.Y."/>
            <person name="Lee S.K."/>
        </authorList>
    </citation>
    <scope>NUCLEOTIDE SEQUENCE [LARGE SCALE GENOMIC DNA]</scope>
    <source>
        <tissue evidence="2">Muscle</tissue>
    </source>
</reference>
<keyword evidence="3" id="KW-1185">Reference proteome</keyword>
<sequence length="96" mass="10655">MAALPGLQKGVFNRPWLLEHWLCEHQLLQVRPPDPLGYCGEEEVKTLQVSSTSSTPPPCDGVLLRELGVTSPEAGWEQRLRVMSNTPTGGRTRPHL</sequence>
<gene>
    <name evidence="2" type="ORF">EYF80_064244</name>
</gene>
<feature type="region of interest" description="Disordered" evidence="1">
    <location>
        <begin position="75"/>
        <end position="96"/>
    </location>
</feature>
<name>A0A4Z2EAQ8_9TELE</name>